<proteinExistence type="predicted"/>
<protein>
    <submittedName>
        <fullName evidence="1">Uncharacterized protein</fullName>
    </submittedName>
</protein>
<dbReference type="AlphaFoldDB" id="A0A937FY87"/>
<dbReference type="Proteomes" id="UP000614216">
    <property type="component" value="Unassembled WGS sequence"/>
</dbReference>
<organism evidence="1 2">
    <name type="scientific">Fulvivirga marina</name>
    <dbReference type="NCBI Taxonomy" id="2494733"/>
    <lineage>
        <taxon>Bacteria</taxon>
        <taxon>Pseudomonadati</taxon>
        <taxon>Bacteroidota</taxon>
        <taxon>Cytophagia</taxon>
        <taxon>Cytophagales</taxon>
        <taxon>Fulvivirgaceae</taxon>
        <taxon>Fulvivirga</taxon>
    </lineage>
</organism>
<sequence>MVFFRNLGQQSEVIMDSNTTEILYQISRVSQSGLLSVEPFAFDSLKIFSGSSILNHFDQSDNCEMLSNALCEENFIKVSEEKDNANNTFIEYRLDLE</sequence>
<dbReference type="RefSeq" id="WP_202856191.1">
    <property type="nucleotide sequence ID" value="NZ_JAEUGD010000031.1"/>
</dbReference>
<keyword evidence="2" id="KW-1185">Reference proteome</keyword>
<evidence type="ECO:0000313" key="2">
    <source>
        <dbReference type="Proteomes" id="UP000614216"/>
    </source>
</evidence>
<accession>A0A937FY87</accession>
<comment type="caution">
    <text evidence="1">The sequence shown here is derived from an EMBL/GenBank/DDBJ whole genome shotgun (WGS) entry which is preliminary data.</text>
</comment>
<reference evidence="1" key="1">
    <citation type="submission" date="2021-01" db="EMBL/GenBank/DDBJ databases">
        <title>Fulvivirga kasyanovii gen. nov., sp nov., a novel member of the phylum Bacteroidetes isolated from seawater in a mussel farm.</title>
        <authorList>
            <person name="Zhao L.-H."/>
            <person name="Wang Z.-J."/>
        </authorList>
    </citation>
    <scope>NUCLEOTIDE SEQUENCE</scope>
    <source>
        <strain evidence="1">29W222</strain>
    </source>
</reference>
<name>A0A937FY87_9BACT</name>
<gene>
    <name evidence="1" type="ORF">JMN32_10085</name>
</gene>
<evidence type="ECO:0000313" key="1">
    <source>
        <dbReference type="EMBL" id="MBL6446661.1"/>
    </source>
</evidence>
<dbReference type="EMBL" id="JAEUGD010000031">
    <property type="protein sequence ID" value="MBL6446661.1"/>
    <property type="molecule type" value="Genomic_DNA"/>
</dbReference>